<evidence type="ECO:0000259" key="2">
    <source>
        <dbReference type="Pfam" id="PF26296"/>
    </source>
</evidence>
<dbReference type="EMBL" id="JBHTAB010000005">
    <property type="protein sequence ID" value="MFC7129929.1"/>
    <property type="molecule type" value="Genomic_DNA"/>
</dbReference>
<evidence type="ECO:0000313" key="3">
    <source>
        <dbReference type="EMBL" id="MFC7129929.1"/>
    </source>
</evidence>
<name>A0ABD5XJ78_9EURY</name>
<accession>A0ABD5XJ78</accession>
<dbReference type="InterPro" id="IPR057179">
    <property type="entry name" value="DUF7857"/>
</dbReference>
<evidence type="ECO:0000313" key="4">
    <source>
        <dbReference type="Proteomes" id="UP001596460"/>
    </source>
</evidence>
<feature type="compositionally biased region" description="Basic and acidic residues" evidence="1">
    <location>
        <begin position="92"/>
        <end position="112"/>
    </location>
</feature>
<feature type="region of interest" description="Disordered" evidence="1">
    <location>
        <begin position="81"/>
        <end position="219"/>
    </location>
</feature>
<evidence type="ECO:0000256" key="1">
    <source>
        <dbReference type="SAM" id="MobiDB-lite"/>
    </source>
</evidence>
<dbReference type="Pfam" id="PF26296">
    <property type="entry name" value="DUF8080"/>
    <property type="match status" value="1"/>
</dbReference>
<keyword evidence="4" id="KW-1185">Reference proteome</keyword>
<organism evidence="3 4">
    <name type="scientific">Haloferax chudinovii</name>
    <dbReference type="NCBI Taxonomy" id="1109010"/>
    <lineage>
        <taxon>Archaea</taxon>
        <taxon>Methanobacteriati</taxon>
        <taxon>Methanobacteriota</taxon>
        <taxon>Stenosarchaea group</taxon>
        <taxon>Halobacteria</taxon>
        <taxon>Halobacteriales</taxon>
        <taxon>Haloferacaceae</taxon>
        <taxon>Haloferax</taxon>
    </lineage>
</organism>
<dbReference type="InterPro" id="IPR058393">
    <property type="entry name" value="DUF8080"/>
</dbReference>
<feature type="region of interest" description="Disordered" evidence="1">
    <location>
        <begin position="37"/>
        <end position="59"/>
    </location>
</feature>
<feature type="compositionally biased region" description="Basic and acidic residues" evidence="1">
    <location>
        <begin position="200"/>
        <end position="210"/>
    </location>
</feature>
<feature type="domain" description="DUF8080" evidence="2">
    <location>
        <begin position="216"/>
        <end position="281"/>
    </location>
</feature>
<proteinExistence type="predicted"/>
<protein>
    <recommendedName>
        <fullName evidence="2">DUF8080 domain-containing protein</fullName>
    </recommendedName>
</protein>
<sequence>MHTDIDVTADDGVALVSVRIDNDSPVARRLRVRNRLDGPVLPPRRAGVPEPGWDDEGFDGVVPAGSTVALGYAVALSPSADRDVAPTDVDSSPERAVDIEVLGRADESERAADSTPEDAVRTLGSARPPADAVPVSSDPSSTVAESGAPESATPEPTHATTPESGDERPDSLSQSERAAASDRTGPSERPTDADVSSALEAREARGHETDQSVQSASLATVERRIELAERLDGASVADAAAALSEADAGVEALDSLDADRARLRRLAARATALADRAADADPDADALRRLA</sequence>
<feature type="compositionally biased region" description="Low complexity" evidence="1">
    <location>
        <begin position="148"/>
        <end position="163"/>
    </location>
</feature>
<gene>
    <name evidence="3" type="ORF">ACFQI8_11015</name>
</gene>
<comment type="caution">
    <text evidence="3">The sequence shown here is derived from an EMBL/GenBank/DDBJ whole genome shotgun (WGS) entry which is preliminary data.</text>
</comment>
<reference evidence="3 4" key="1">
    <citation type="journal article" date="2019" name="Int. J. Syst. Evol. Microbiol.">
        <title>The Global Catalogue of Microorganisms (GCM) 10K type strain sequencing project: providing services to taxonomists for standard genome sequencing and annotation.</title>
        <authorList>
            <consortium name="The Broad Institute Genomics Platform"/>
            <consortium name="The Broad Institute Genome Sequencing Center for Infectious Disease"/>
            <person name="Wu L."/>
            <person name="Ma J."/>
        </authorList>
    </citation>
    <scope>NUCLEOTIDE SEQUENCE [LARGE SCALE GENOMIC DNA]</scope>
    <source>
        <strain evidence="3 4">DSM 26526</strain>
    </source>
</reference>
<dbReference type="RefSeq" id="WP_390244721.1">
    <property type="nucleotide sequence ID" value="NZ_JBHTAB010000005.1"/>
</dbReference>
<dbReference type="Proteomes" id="UP001596460">
    <property type="component" value="Unassembled WGS sequence"/>
</dbReference>
<dbReference type="Pfam" id="PF25256">
    <property type="entry name" value="DUF7857"/>
    <property type="match status" value="1"/>
</dbReference>
<dbReference type="AlphaFoldDB" id="A0ABD5XJ78"/>